<accession>A0ABT7VSU1</accession>
<keyword evidence="3" id="KW-1185">Reference proteome</keyword>
<name>A0ABT7VSU1_9GAMM</name>
<proteinExistence type="predicted"/>
<organism evidence="2 3">
    <name type="scientific">Candidatus Marithioploca araucensis</name>
    <dbReference type="NCBI Taxonomy" id="70273"/>
    <lineage>
        <taxon>Bacteria</taxon>
        <taxon>Pseudomonadati</taxon>
        <taxon>Pseudomonadota</taxon>
        <taxon>Gammaproteobacteria</taxon>
        <taxon>Thiotrichales</taxon>
        <taxon>Thiotrichaceae</taxon>
        <taxon>Candidatus Marithioploca</taxon>
    </lineage>
</organism>
<evidence type="ECO:0000313" key="3">
    <source>
        <dbReference type="Proteomes" id="UP001171945"/>
    </source>
</evidence>
<reference evidence="2" key="1">
    <citation type="submission" date="2023-06" db="EMBL/GenBank/DDBJ databases">
        <title>Uncultivated large filamentous bacteria from sulfidic sediments reveal new species and different genomic features in energy metabolism and defense.</title>
        <authorList>
            <person name="Fonseca A."/>
        </authorList>
    </citation>
    <scope>NUCLEOTIDE SEQUENCE</scope>
    <source>
        <strain evidence="2">HSG4</strain>
    </source>
</reference>
<evidence type="ECO:0000259" key="1">
    <source>
        <dbReference type="Pfam" id="PF22837"/>
    </source>
</evidence>
<gene>
    <name evidence="2" type="ORF">QUF54_04720</name>
</gene>
<dbReference type="Pfam" id="PF22837">
    <property type="entry name" value="M_Eco57I_C"/>
    <property type="match status" value="1"/>
</dbReference>
<feature type="domain" description="Type II methyltransferase M.Eco57I C-terminal" evidence="1">
    <location>
        <begin position="5"/>
        <end position="117"/>
    </location>
</feature>
<dbReference type="EMBL" id="JAUCGM010000231">
    <property type="protein sequence ID" value="MDM8562639.1"/>
    <property type="molecule type" value="Genomic_DNA"/>
</dbReference>
<evidence type="ECO:0000313" key="2">
    <source>
        <dbReference type="EMBL" id="MDM8562639.1"/>
    </source>
</evidence>
<sequence length="119" mass="14155">MKDHEKPEISNYIKQGENLGYNKRYLTNKRNPWYKIEHRKPASILFGVFTRNRLKVIRNLTTAINFTCFHCFYPNMFGEQLINKLFVYLLSDTGQEIIKTNKRSYGDNLDKFEPGDLNE</sequence>
<comment type="caution">
    <text evidence="2">The sequence shown here is derived from an EMBL/GenBank/DDBJ whole genome shotgun (WGS) entry which is preliminary data.</text>
</comment>
<protein>
    <recommendedName>
        <fullName evidence="1">Type II methyltransferase M.Eco57I C-terminal domain-containing protein</fullName>
    </recommendedName>
</protein>
<dbReference type="Proteomes" id="UP001171945">
    <property type="component" value="Unassembled WGS sequence"/>
</dbReference>
<feature type="non-terminal residue" evidence="2">
    <location>
        <position position="119"/>
    </location>
</feature>
<dbReference type="InterPro" id="IPR054520">
    <property type="entry name" value="M_Eco57I_C"/>
</dbReference>